<dbReference type="Proteomes" id="UP000034805">
    <property type="component" value="Unassembled WGS sequence"/>
</dbReference>
<evidence type="ECO:0000256" key="1">
    <source>
        <dbReference type="SAM" id="Coils"/>
    </source>
</evidence>
<comment type="caution">
    <text evidence="3">The sequence shown here is derived from an EMBL/GenBank/DDBJ whole genome shotgun (WGS) entry which is preliminary data.</text>
</comment>
<dbReference type="SUPFAM" id="SSF57997">
    <property type="entry name" value="Tropomyosin"/>
    <property type="match status" value="1"/>
</dbReference>
<feature type="region of interest" description="Disordered" evidence="2">
    <location>
        <begin position="1"/>
        <end position="23"/>
    </location>
</feature>
<evidence type="ECO:0000313" key="3">
    <source>
        <dbReference type="EMBL" id="KPP72338.1"/>
    </source>
</evidence>
<accession>A0A0P7URQ0</accession>
<gene>
    <name evidence="3" type="ORF">Z043_108672</name>
</gene>
<sequence length="141" mass="16141">MIRRNRRSKAEKSKNKGQRTMGRRGMGVYKVGSVRFCKPSEEDHKNLVRLQDLVDKLQLKVKSYKRSAEEAEEQANSNLGKFRKIQHELDEAEERAEIAEGQVNKLRAKTRDVGLKVSHHFGGNTSYSSSPWWRTAALGDV</sequence>
<keyword evidence="1" id="KW-0175">Coiled coil</keyword>
<dbReference type="EMBL" id="JARO02002580">
    <property type="protein sequence ID" value="KPP72338.1"/>
    <property type="molecule type" value="Genomic_DNA"/>
</dbReference>
<evidence type="ECO:0000256" key="2">
    <source>
        <dbReference type="SAM" id="MobiDB-lite"/>
    </source>
</evidence>
<dbReference type="AlphaFoldDB" id="A0A0P7URQ0"/>
<protein>
    <recommendedName>
        <fullName evidence="5">Myosin tail domain-containing protein</fullName>
    </recommendedName>
</protein>
<reference evidence="3 4" key="1">
    <citation type="submission" date="2015-08" db="EMBL/GenBank/DDBJ databases">
        <title>The genome of the Asian arowana (Scleropages formosus).</title>
        <authorList>
            <person name="Tan M.H."/>
            <person name="Gan H.M."/>
            <person name="Croft L.J."/>
            <person name="Austin C.M."/>
        </authorList>
    </citation>
    <scope>NUCLEOTIDE SEQUENCE [LARGE SCALE GENOMIC DNA]</scope>
    <source>
        <strain evidence="3">Aro1</strain>
    </source>
</reference>
<proteinExistence type="predicted"/>
<evidence type="ECO:0000313" key="4">
    <source>
        <dbReference type="Proteomes" id="UP000034805"/>
    </source>
</evidence>
<evidence type="ECO:0008006" key="5">
    <source>
        <dbReference type="Google" id="ProtNLM"/>
    </source>
</evidence>
<name>A0A0P7URQ0_SCLFO</name>
<organism evidence="3 4">
    <name type="scientific">Scleropages formosus</name>
    <name type="common">Asian bonytongue</name>
    <name type="synonym">Osteoglossum formosum</name>
    <dbReference type="NCBI Taxonomy" id="113540"/>
    <lineage>
        <taxon>Eukaryota</taxon>
        <taxon>Metazoa</taxon>
        <taxon>Chordata</taxon>
        <taxon>Craniata</taxon>
        <taxon>Vertebrata</taxon>
        <taxon>Euteleostomi</taxon>
        <taxon>Actinopterygii</taxon>
        <taxon>Neopterygii</taxon>
        <taxon>Teleostei</taxon>
        <taxon>Osteoglossocephala</taxon>
        <taxon>Osteoglossomorpha</taxon>
        <taxon>Osteoglossiformes</taxon>
        <taxon>Osteoglossidae</taxon>
        <taxon>Scleropages</taxon>
    </lineage>
</organism>
<dbReference type="Gene3D" id="6.10.250.2420">
    <property type="match status" value="1"/>
</dbReference>
<feature type="coiled-coil region" evidence="1">
    <location>
        <begin position="47"/>
        <end position="109"/>
    </location>
</feature>